<evidence type="ECO:0000313" key="1">
    <source>
        <dbReference type="EMBL" id="MBK1853800.1"/>
    </source>
</evidence>
<organism evidence="1 2">
    <name type="scientific">Oceaniferula flava</name>
    <dbReference type="NCBI Taxonomy" id="2800421"/>
    <lineage>
        <taxon>Bacteria</taxon>
        <taxon>Pseudomonadati</taxon>
        <taxon>Verrucomicrobiota</taxon>
        <taxon>Verrucomicrobiia</taxon>
        <taxon>Verrucomicrobiales</taxon>
        <taxon>Verrucomicrobiaceae</taxon>
        <taxon>Oceaniferula</taxon>
    </lineage>
</organism>
<comment type="caution">
    <text evidence="1">The sequence shown here is derived from an EMBL/GenBank/DDBJ whole genome shotgun (WGS) entry which is preliminary data.</text>
</comment>
<evidence type="ECO:0000313" key="2">
    <source>
        <dbReference type="Proteomes" id="UP000634206"/>
    </source>
</evidence>
<protein>
    <submittedName>
        <fullName evidence="1">ImmA/IrrE family metallo-endopeptidase</fullName>
    </submittedName>
</protein>
<sequence>MDRSYFSSDDHGLMGKTFSRLKRAGKNILKRPSILKDAVKKFDLRALYIPDQKRIIIDDQVPVPKQRWLEGHEIGHGILPWHEGMVLGDDDVTPTVATHDKMEAEANYAAGSLLFLNQRFVEEVKSTPPSIASVLNLKKIYGNTLTTTFWRTIEHCGEETPILGLIGQHPKDFADEKPDFKHIILSRKFREQFDPPELTGLKSKIALYCYGNRGPLGKRSLILTDVNGDPHSFKFETFYNGYDALTMAVYEGKSSHNPVVDFSKLFS</sequence>
<dbReference type="Gene3D" id="1.10.10.2910">
    <property type="match status" value="1"/>
</dbReference>
<accession>A0AAE2VAV6</accession>
<proteinExistence type="predicted"/>
<keyword evidence="2" id="KW-1185">Reference proteome</keyword>
<name>A0AAE2VAV6_9BACT</name>
<dbReference type="EMBL" id="JAENIG010000001">
    <property type="protein sequence ID" value="MBK1853800.1"/>
    <property type="molecule type" value="Genomic_DNA"/>
</dbReference>
<gene>
    <name evidence="1" type="ORF">JIN83_02415</name>
</gene>
<dbReference type="AlphaFoldDB" id="A0AAE2VAV6"/>
<dbReference type="Proteomes" id="UP000634206">
    <property type="component" value="Unassembled WGS sequence"/>
</dbReference>
<dbReference type="RefSeq" id="WP_309488398.1">
    <property type="nucleotide sequence ID" value="NZ_JAENIG010000001.1"/>
</dbReference>
<reference evidence="1" key="1">
    <citation type="submission" date="2021-01" db="EMBL/GenBank/DDBJ databases">
        <title>Modified the classification status of verrucomicrobia.</title>
        <authorList>
            <person name="Feng X."/>
        </authorList>
    </citation>
    <scope>NUCLEOTIDE SEQUENCE</scope>
    <source>
        <strain evidence="1">5K15</strain>
    </source>
</reference>